<keyword evidence="2" id="KW-1185">Reference proteome</keyword>
<evidence type="ECO:0000313" key="1">
    <source>
        <dbReference type="EMBL" id="MCI57445.1"/>
    </source>
</evidence>
<accession>A0A392TBU3</accession>
<protein>
    <submittedName>
        <fullName evidence="1">Uncharacterized protein</fullName>
    </submittedName>
</protein>
<name>A0A392TBU3_9FABA</name>
<feature type="non-terminal residue" evidence="1">
    <location>
        <position position="1"/>
    </location>
</feature>
<dbReference type="Proteomes" id="UP000265520">
    <property type="component" value="Unassembled WGS sequence"/>
</dbReference>
<proteinExistence type="predicted"/>
<dbReference type="AlphaFoldDB" id="A0A392TBU3"/>
<reference evidence="1 2" key="1">
    <citation type="journal article" date="2018" name="Front. Plant Sci.">
        <title>Red Clover (Trifolium pratense) and Zigzag Clover (T. medium) - A Picture of Genomic Similarities and Differences.</title>
        <authorList>
            <person name="Dluhosova J."/>
            <person name="Istvanek J."/>
            <person name="Nedelnik J."/>
            <person name="Repkova J."/>
        </authorList>
    </citation>
    <scope>NUCLEOTIDE SEQUENCE [LARGE SCALE GENOMIC DNA]</scope>
    <source>
        <strain evidence="2">cv. 10/8</strain>
        <tissue evidence="1">Leaf</tissue>
    </source>
</reference>
<sequence length="41" mass="4750">TIASFSFMLGILMMGLLWEIQGKWLKRLISLGRQALDWVLI</sequence>
<comment type="caution">
    <text evidence="1">The sequence shown here is derived from an EMBL/GenBank/DDBJ whole genome shotgun (WGS) entry which is preliminary data.</text>
</comment>
<organism evidence="1 2">
    <name type="scientific">Trifolium medium</name>
    <dbReference type="NCBI Taxonomy" id="97028"/>
    <lineage>
        <taxon>Eukaryota</taxon>
        <taxon>Viridiplantae</taxon>
        <taxon>Streptophyta</taxon>
        <taxon>Embryophyta</taxon>
        <taxon>Tracheophyta</taxon>
        <taxon>Spermatophyta</taxon>
        <taxon>Magnoliopsida</taxon>
        <taxon>eudicotyledons</taxon>
        <taxon>Gunneridae</taxon>
        <taxon>Pentapetalae</taxon>
        <taxon>rosids</taxon>
        <taxon>fabids</taxon>
        <taxon>Fabales</taxon>
        <taxon>Fabaceae</taxon>
        <taxon>Papilionoideae</taxon>
        <taxon>50 kb inversion clade</taxon>
        <taxon>NPAAA clade</taxon>
        <taxon>Hologalegina</taxon>
        <taxon>IRL clade</taxon>
        <taxon>Trifolieae</taxon>
        <taxon>Trifolium</taxon>
    </lineage>
</organism>
<dbReference type="EMBL" id="LXQA010528957">
    <property type="protein sequence ID" value="MCI57445.1"/>
    <property type="molecule type" value="Genomic_DNA"/>
</dbReference>
<evidence type="ECO:0000313" key="2">
    <source>
        <dbReference type="Proteomes" id="UP000265520"/>
    </source>
</evidence>